<dbReference type="InterPro" id="IPR036097">
    <property type="entry name" value="HisK_dim/P_sf"/>
</dbReference>
<name>A0A1G2N116_9BACT</name>
<keyword evidence="7" id="KW-0547">Nucleotide-binding</keyword>
<keyword evidence="8" id="KW-0418">Kinase</keyword>
<dbReference type="Pfam" id="PF00512">
    <property type="entry name" value="HisKA"/>
    <property type="match status" value="1"/>
</dbReference>
<dbReference type="NCBIfam" id="TIGR00229">
    <property type="entry name" value="sensory_box"/>
    <property type="match status" value="1"/>
</dbReference>
<evidence type="ECO:0000256" key="2">
    <source>
        <dbReference type="ARBA" id="ARBA00004236"/>
    </source>
</evidence>
<keyword evidence="10" id="KW-0902">Two-component regulatory system</keyword>
<dbReference type="InterPro" id="IPR004358">
    <property type="entry name" value="Sig_transdc_His_kin-like_C"/>
</dbReference>
<reference evidence="15 16" key="1">
    <citation type="journal article" date="2016" name="Nat. Commun.">
        <title>Thousands of microbial genomes shed light on interconnected biogeochemical processes in an aquifer system.</title>
        <authorList>
            <person name="Anantharaman K."/>
            <person name="Brown C.T."/>
            <person name="Hug L.A."/>
            <person name="Sharon I."/>
            <person name="Castelle C.J."/>
            <person name="Probst A.J."/>
            <person name="Thomas B.C."/>
            <person name="Singh A."/>
            <person name="Wilkins M.J."/>
            <person name="Karaoz U."/>
            <person name="Brodie E.L."/>
            <person name="Williams K.H."/>
            <person name="Hubbard S.S."/>
            <person name="Banfield J.F."/>
        </authorList>
    </citation>
    <scope>NUCLEOTIDE SEQUENCE [LARGE SCALE GENOMIC DNA]</scope>
</reference>
<evidence type="ECO:0000256" key="8">
    <source>
        <dbReference type="ARBA" id="ARBA00022777"/>
    </source>
</evidence>
<evidence type="ECO:0000256" key="4">
    <source>
        <dbReference type="ARBA" id="ARBA00022475"/>
    </source>
</evidence>
<evidence type="ECO:0000256" key="7">
    <source>
        <dbReference type="ARBA" id="ARBA00022741"/>
    </source>
</evidence>
<dbReference type="Pfam" id="PF13426">
    <property type="entry name" value="PAS_9"/>
    <property type="match status" value="1"/>
</dbReference>
<protein>
    <recommendedName>
        <fullName evidence="3">histidine kinase</fullName>
        <ecNumber evidence="3">2.7.13.3</ecNumber>
    </recommendedName>
</protein>
<feature type="domain" description="Histidine kinase" evidence="13">
    <location>
        <begin position="295"/>
        <end position="515"/>
    </location>
</feature>
<dbReference type="InterPro" id="IPR035965">
    <property type="entry name" value="PAS-like_dom_sf"/>
</dbReference>
<dbReference type="Proteomes" id="UP000178089">
    <property type="component" value="Unassembled WGS sequence"/>
</dbReference>
<evidence type="ECO:0000313" key="15">
    <source>
        <dbReference type="EMBL" id="OHA29788.1"/>
    </source>
</evidence>
<sequence length="523" mass="58786">MAKKLSVMDDKVLYHLLFDNMVDGLAYCKMFFDAEGRPVDFVYLKINKNFEKLTGLKKATGKKATEIISGIKLSNPELFEIYGRVSLTGKSERFEIYIKPLMRWFSISVFSPRRKFFAAVFQNITDRKEVEKNLMNAKIAAQNVLEDLSIEKAKLEMAQAKEEAILLSIGDGLVATDEHGYVILFNKTAEKLLGIKNKDAMGTIFSQILRIENEKGVVMEVDKHPVSMALSRNVSTHIPIVSDSYYMSKNVGRFPVAIMATPVVLDGKVIGTIEVFRDITREKEIDRAKSEFVSLASHQLRTPLTAISWYTEMILRGDVGTVVPTQRKYLEEIYKGNQRMIDLVNTLLDVSRIELGTFNSDPKPIDIFALASSVLNEQKQRIKQKKLTLIPTFASNISTFLTDPKLLRIVFQNLLSNAIEYTPSGGTVGFTISSDTKDTIDVQVSDTGYGIPKDQQNKIFTKFFRADNVRNKDTGGTGLGLYIVKSIVENFGGKIWFESEENKGTLFHAHLPATVLEKKLVAV</sequence>
<dbReference type="InterPro" id="IPR005467">
    <property type="entry name" value="His_kinase_dom"/>
</dbReference>
<keyword evidence="12" id="KW-0175">Coiled coil</keyword>
<evidence type="ECO:0000259" key="13">
    <source>
        <dbReference type="PROSITE" id="PS50109"/>
    </source>
</evidence>
<evidence type="ECO:0000256" key="9">
    <source>
        <dbReference type="ARBA" id="ARBA00022840"/>
    </source>
</evidence>
<evidence type="ECO:0000313" key="16">
    <source>
        <dbReference type="Proteomes" id="UP000178089"/>
    </source>
</evidence>
<dbReference type="CDD" id="cd00082">
    <property type="entry name" value="HisKA"/>
    <property type="match status" value="1"/>
</dbReference>
<evidence type="ECO:0000256" key="10">
    <source>
        <dbReference type="ARBA" id="ARBA00023012"/>
    </source>
</evidence>
<dbReference type="Gene3D" id="3.30.450.20">
    <property type="entry name" value="PAS domain"/>
    <property type="match status" value="2"/>
</dbReference>
<evidence type="ECO:0000256" key="1">
    <source>
        <dbReference type="ARBA" id="ARBA00000085"/>
    </source>
</evidence>
<dbReference type="InterPro" id="IPR003594">
    <property type="entry name" value="HATPase_dom"/>
</dbReference>
<dbReference type="SMART" id="SM00091">
    <property type="entry name" value="PAS"/>
    <property type="match status" value="1"/>
</dbReference>
<accession>A0A1G2N116</accession>
<comment type="catalytic activity">
    <reaction evidence="1">
        <text>ATP + protein L-histidine = ADP + protein N-phospho-L-histidine.</text>
        <dbReference type="EC" id="2.7.13.3"/>
    </reaction>
</comment>
<dbReference type="FunFam" id="3.30.565.10:FF:000023">
    <property type="entry name" value="PAS domain-containing sensor histidine kinase"/>
    <property type="match status" value="1"/>
</dbReference>
<dbReference type="PROSITE" id="PS50109">
    <property type="entry name" value="HIS_KIN"/>
    <property type="match status" value="1"/>
</dbReference>
<feature type="domain" description="PAS" evidence="14">
    <location>
        <begin position="158"/>
        <end position="202"/>
    </location>
</feature>
<keyword evidence="11" id="KW-0472">Membrane</keyword>
<keyword evidence="4" id="KW-1003">Cell membrane</keyword>
<comment type="subcellular location">
    <subcellularLocation>
        <location evidence="2">Cell membrane</location>
    </subcellularLocation>
</comment>
<dbReference type="PANTHER" id="PTHR43711">
    <property type="entry name" value="TWO-COMPONENT HISTIDINE KINASE"/>
    <property type="match status" value="1"/>
</dbReference>
<keyword evidence="9" id="KW-0067">ATP-binding</keyword>
<evidence type="ECO:0000256" key="11">
    <source>
        <dbReference type="ARBA" id="ARBA00023136"/>
    </source>
</evidence>
<dbReference type="InterPro" id="IPR003661">
    <property type="entry name" value="HisK_dim/P_dom"/>
</dbReference>
<dbReference type="SMART" id="SM00387">
    <property type="entry name" value="HATPase_c"/>
    <property type="match status" value="1"/>
</dbReference>
<dbReference type="PRINTS" id="PR00344">
    <property type="entry name" value="BCTRLSENSOR"/>
</dbReference>
<keyword evidence="5" id="KW-0597">Phosphoprotein</keyword>
<evidence type="ECO:0000256" key="12">
    <source>
        <dbReference type="SAM" id="Coils"/>
    </source>
</evidence>
<dbReference type="AlphaFoldDB" id="A0A1G2N116"/>
<dbReference type="EMBL" id="MHRT01000001">
    <property type="protein sequence ID" value="OHA29788.1"/>
    <property type="molecule type" value="Genomic_DNA"/>
</dbReference>
<feature type="coiled-coil region" evidence="12">
    <location>
        <begin position="127"/>
        <end position="158"/>
    </location>
</feature>
<dbReference type="EC" id="2.7.13.3" evidence="3"/>
<dbReference type="SUPFAM" id="SSF55785">
    <property type="entry name" value="PYP-like sensor domain (PAS domain)"/>
    <property type="match status" value="1"/>
</dbReference>
<dbReference type="InterPro" id="IPR036890">
    <property type="entry name" value="HATPase_C_sf"/>
</dbReference>
<gene>
    <name evidence="15" type="ORF">A3F51_03650</name>
</gene>
<dbReference type="InterPro" id="IPR000014">
    <property type="entry name" value="PAS"/>
</dbReference>
<dbReference type="SUPFAM" id="SSF47384">
    <property type="entry name" value="Homodimeric domain of signal transducing histidine kinase"/>
    <property type="match status" value="1"/>
</dbReference>
<dbReference type="SUPFAM" id="SSF55874">
    <property type="entry name" value="ATPase domain of HSP90 chaperone/DNA topoisomerase II/histidine kinase"/>
    <property type="match status" value="1"/>
</dbReference>
<evidence type="ECO:0000256" key="3">
    <source>
        <dbReference type="ARBA" id="ARBA00012438"/>
    </source>
</evidence>
<dbReference type="CDD" id="cd00130">
    <property type="entry name" value="PAS"/>
    <property type="match status" value="1"/>
</dbReference>
<dbReference type="InterPro" id="IPR050736">
    <property type="entry name" value="Sensor_HK_Regulatory"/>
</dbReference>
<evidence type="ECO:0000259" key="14">
    <source>
        <dbReference type="PROSITE" id="PS50112"/>
    </source>
</evidence>
<comment type="caution">
    <text evidence="15">The sequence shown here is derived from an EMBL/GenBank/DDBJ whole genome shotgun (WGS) entry which is preliminary data.</text>
</comment>
<dbReference type="Pfam" id="PF02518">
    <property type="entry name" value="HATPase_c"/>
    <property type="match status" value="1"/>
</dbReference>
<evidence type="ECO:0000256" key="5">
    <source>
        <dbReference type="ARBA" id="ARBA00022553"/>
    </source>
</evidence>
<dbReference type="PANTHER" id="PTHR43711:SF31">
    <property type="entry name" value="HISTIDINE KINASE"/>
    <property type="match status" value="1"/>
</dbReference>
<keyword evidence="6" id="KW-0808">Transferase</keyword>
<evidence type="ECO:0000256" key="6">
    <source>
        <dbReference type="ARBA" id="ARBA00022679"/>
    </source>
</evidence>
<dbReference type="PROSITE" id="PS50112">
    <property type="entry name" value="PAS"/>
    <property type="match status" value="1"/>
</dbReference>
<proteinExistence type="predicted"/>
<dbReference type="GO" id="GO:0000155">
    <property type="term" value="F:phosphorelay sensor kinase activity"/>
    <property type="evidence" value="ECO:0007669"/>
    <property type="project" value="InterPro"/>
</dbReference>
<dbReference type="GO" id="GO:0005524">
    <property type="term" value="F:ATP binding"/>
    <property type="evidence" value="ECO:0007669"/>
    <property type="project" value="UniProtKB-KW"/>
</dbReference>
<dbReference type="Gene3D" id="1.10.287.130">
    <property type="match status" value="1"/>
</dbReference>
<dbReference type="GO" id="GO:0005886">
    <property type="term" value="C:plasma membrane"/>
    <property type="evidence" value="ECO:0007669"/>
    <property type="project" value="UniProtKB-SubCell"/>
</dbReference>
<organism evidence="15 16">
    <name type="scientific">Candidatus Taylorbacteria bacterium RIFCSPHIGHO2_12_FULL_45_16</name>
    <dbReference type="NCBI Taxonomy" id="1802315"/>
    <lineage>
        <taxon>Bacteria</taxon>
        <taxon>Candidatus Tayloriibacteriota</taxon>
    </lineage>
</organism>
<dbReference type="Gene3D" id="3.30.565.10">
    <property type="entry name" value="Histidine kinase-like ATPase, C-terminal domain"/>
    <property type="match status" value="1"/>
</dbReference>
<dbReference type="STRING" id="1802315.A3F51_03650"/>
<dbReference type="SMART" id="SM00388">
    <property type="entry name" value="HisKA"/>
    <property type="match status" value="1"/>
</dbReference>